<dbReference type="EMBL" id="MN013081">
    <property type="protein sequence ID" value="QEG12876.1"/>
    <property type="molecule type" value="Genomic_DNA"/>
</dbReference>
<gene>
    <name evidence="1" type="ORF">POTTS_267</name>
</gene>
<dbReference type="Proteomes" id="UP000323544">
    <property type="component" value="Segment"/>
</dbReference>
<evidence type="ECO:0000313" key="1">
    <source>
        <dbReference type="EMBL" id="QEG12876.1"/>
    </source>
</evidence>
<evidence type="ECO:0000313" key="2">
    <source>
        <dbReference type="Proteomes" id="UP000323544"/>
    </source>
</evidence>
<organism evidence="1 2">
    <name type="scientific">Klebsiella phage vB_KpnM_Potts1</name>
    <dbReference type="NCBI Taxonomy" id="2591366"/>
    <lineage>
        <taxon>Viruses</taxon>
        <taxon>Duplodnaviria</taxon>
        <taxon>Heunggongvirae</taxon>
        <taxon>Uroviricota</taxon>
        <taxon>Caudoviricetes</taxon>
        <taxon>Marfavirus</taxon>
        <taxon>Marfavirus F48</taxon>
    </lineage>
</organism>
<reference evidence="1 2" key="1">
    <citation type="submission" date="2019-04" db="EMBL/GenBank/DDBJ databases">
        <authorList>
            <person name="Potts E."/>
            <person name="Thurgood T.L."/>
            <person name="Sharma R."/>
            <person name="Urrea L."/>
            <person name="Arens D.K."/>
            <person name="Kruger J.L."/>
            <person name="Thompson D.W."/>
            <person name="Grose J.H."/>
        </authorList>
    </citation>
    <scope>NUCLEOTIDE SEQUENCE [LARGE SCALE GENOMIC DNA]</scope>
</reference>
<sequence>MERLMAIIEFLGEAAPALNRAPSKSEQQWVKIGVEYAKAKAKGITAKEFAEERGFNYASFTKAMSRYQSRIKTAVKVEKLEKKPQNKLTKAERQLIMINSFRSSLREKIKNEGAAVNNKSARWFNDTIKKNVRGHQVSKPEPGKLYAYIYDAKHKDTLPYWDKYPLIINLGFGQNGSSRVMYGLNLHYIPPKARQAFLEELLKQYANTPVISNKTKLKINWSQVKGFKGADQMIKSYLPGHIKGPMIEIKPADWANVVMLPLQQFMSKGKRYSATSVWKS</sequence>
<accession>A0A5B9NK91</accession>
<name>A0A5B9NK91_9CAUD</name>
<protein>
    <submittedName>
        <fullName evidence="1">Putative DNA end protector during packaging</fullName>
    </submittedName>
</protein>
<proteinExistence type="predicted"/>